<accession>A0A2Z6QKW8</accession>
<gene>
    <name evidence="5" type="ORF">RCL2_002607700</name>
    <name evidence="4" type="ORF">RclHR1_01720026</name>
</gene>
<feature type="DNA-binding region" description="HMG box" evidence="1">
    <location>
        <begin position="38"/>
        <end position="105"/>
    </location>
</feature>
<dbReference type="GO" id="GO:0005634">
    <property type="term" value="C:nucleus"/>
    <property type="evidence" value="ECO:0007669"/>
    <property type="project" value="UniProtKB-UniRule"/>
</dbReference>
<dbReference type="Proteomes" id="UP000247702">
    <property type="component" value="Unassembled WGS sequence"/>
</dbReference>
<dbReference type="Pfam" id="PF00505">
    <property type="entry name" value="HMG_box"/>
    <property type="match status" value="1"/>
</dbReference>
<dbReference type="Proteomes" id="UP000615446">
    <property type="component" value="Unassembled WGS sequence"/>
</dbReference>
<comment type="caution">
    <text evidence="4">The sequence shown here is derived from an EMBL/GenBank/DDBJ whole genome shotgun (WGS) entry which is preliminary data.</text>
</comment>
<protein>
    <recommendedName>
        <fullName evidence="3">HMG box domain-containing protein</fullName>
    </recommendedName>
</protein>
<feature type="domain" description="HMG box" evidence="3">
    <location>
        <begin position="38"/>
        <end position="105"/>
    </location>
</feature>
<evidence type="ECO:0000256" key="2">
    <source>
        <dbReference type="SAM" id="MobiDB-lite"/>
    </source>
</evidence>
<evidence type="ECO:0000313" key="4">
    <source>
        <dbReference type="EMBL" id="GBB90305.1"/>
    </source>
</evidence>
<dbReference type="InterPro" id="IPR036910">
    <property type="entry name" value="HMG_box_dom_sf"/>
</dbReference>
<reference evidence="5" key="2">
    <citation type="submission" date="2019-10" db="EMBL/GenBank/DDBJ databases">
        <title>Conservation and host-specific expression of non-tandemly repeated heterogenous ribosome RNA gene in arbuscular mycorrhizal fungi.</title>
        <authorList>
            <person name="Maeda T."/>
            <person name="Kobayashi Y."/>
            <person name="Nakagawa T."/>
            <person name="Ezawa T."/>
            <person name="Yamaguchi K."/>
            <person name="Bino T."/>
            <person name="Nishimoto Y."/>
            <person name="Shigenobu S."/>
            <person name="Kawaguchi M."/>
        </authorList>
    </citation>
    <scope>NUCLEOTIDE SEQUENCE</scope>
    <source>
        <strain evidence="5">HR1</strain>
    </source>
</reference>
<feature type="region of interest" description="Disordered" evidence="2">
    <location>
        <begin position="143"/>
        <end position="162"/>
    </location>
</feature>
<dbReference type="PROSITE" id="PS50118">
    <property type="entry name" value="HMG_BOX_2"/>
    <property type="match status" value="1"/>
</dbReference>
<dbReference type="InterPro" id="IPR009071">
    <property type="entry name" value="HMG_box_dom"/>
</dbReference>
<keyword evidence="6" id="KW-1185">Reference proteome</keyword>
<evidence type="ECO:0000259" key="3">
    <source>
        <dbReference type="PROSITE" id="PS50118"/>
    </source>
</evidence>
<dbReference type="OrthoDB" id="2372466at2759"/>
<evidence type="ECO:0000313" key="6">
    <source>
        <dbReference type="Proteomes" id="UP000247702"/>
    </source>
</evidence>
<dbReference type="SUPFAM" id="SSF47095">
    <property type="entry name" value="HMG-box"/>
    <property type="match status" value="1"/>
</dbReference>
<evidence type="ECO:0000256" key="1">
    <source>
        <dbReference type="PROSITE-ProRule" id="PRU00267"/>
    </source>
</evidence>
<feature type="compositionally biased region" description="Pro residues" evidence="2">
    <location>
        <begin position="147"/>
        <end position="156"/>
    </location>
</feature>
<dbReference type="EMBL" id="BLAL01000281">
    <property type="protein sequence ID" value="GES99583.1"/>
    <property type="molecule type" value="Genomic_DNA"/>
</dbReference>
<keyword evidence="1" id="KW-0238">DNA-binding</keyword>
<dbReference type="EMBL" id="BEXD01000802">
    <property type="protein sequence ID" value="GBB90305.1"/>
    <property type="molecule type" value="Genomic_DNA"/>
</dbReference>
<proteinExistence type="predicted"/>
<organism evidence="4 6">
    <name type="scientific">Rhizophagus clarus</name>
    <dbReference type="NCBI Taxonomy" id="94130"/>
    <lineage>
        <taxon>Eukaryota</taxon>
        <taxon>Fungi</taxon>
        <taxon>Fungi incertae sedis</taxon>
        <taxon>Mucoromycota</taxon>
        <taxon>Glomeromycotina</taxon>
        <taxon>Glomeromycetes</taxon>
        <taxon>Glomerales</taxon>
        <taxon>Glomeraceae</taxon>
        <taxon>Rhizophagus</taxon>
    </lineage>
</organism>
<keyword evidence="1" id="KW-0539">Nucleus</keyword>
<dbReference type="GO" id="GO:0003677">
    <property type="term" value="F:DNA binding"/>
    <property type="evidence" value="ECO:0007669"/>
    <property type="project" value="UniProtKB-UniRule"/>
</dbReference>
<sequence>MPKVNQLQVSDATEFRLPFPPKITAREIMSNKKKGKKASRPPNAFIIYRKVFSKELAKNYRFQQMRISSLCASSWKRESADVKEYYHKLAHEVDKIFLQDLQNDPQLPPSLELFSPSQLPSPQLFPLTQPFLPSQLQKPQLFSSPQPFLPSQPQPFPSSQSQPLQLENMDDYLKYFDEIERLQESQSYNTDIFVPIQSFVPDTCDLDIDIQQLYYPIYEPIDFIFPEEDYPHFQ</sequence>
<evidence type="ECO:0000313" key="5">
    <source>
        <dbReference type="EMBL" id="GES99583.1"/>
    </source>
</evidence>
<dbReference type="AlphaFoldDB" id="A0A2Z6QKW8"/>
<dbReference type="Gene3D" id="1.10.30.10">
    <property type="entry name" value="High mobility group box domain"/>
    <property type="match status" value="1"/>
</dbReference>
<name>A0A2Z6QKW8_9GLOM</name>
<reference evidence="4 6" key="1">
    <citation type="submission" date="2017-11" db="EMBL/GenBank/DDBJ databases">
        <title>The genome of Rhizophagus clarus HR1 reveals common genetic basis of auxotrophy among arbuscular mycorrhizal fungi.</title>
        <authorList>
            <person name="Kobayashi Y."/>
        </authorList>
    </citation>
    <scope>NUCLEOTIDE SEQUENCE [LARGE SCALE GENOMIC DNA]</scope>
    <source>
        <strain evidence="4 6">HR1</strain>
    </source>
</reference>